<feature type="domain" description="NmrA-like" evidence="3">
    <location>
        <begin position="32"/>
        <end position="80"/>
    </location>
</feature>
<dbReference type="InterPro" id="IPR044201">
    <property type="entry name" value="DVR-like"/>
</dbReference>
<dbReference type="AlphaFoldDB" id="A0A7J7LW06"/>
<evidence type="ECO:0000313" key="4">
    <source>
        <dbReference type="EMBL" id="KAF6146777.1"/>
    </source>
</evidence>
<comment type="caution">
    <text evidence="4">The sequence shown here is derived from an EMBL/GenBank/DDBJ whole genome shotgun (WGS) entry which is preliminary data.</text>
</comment>
<proteinExistence type="predicted"/>
<accession>A0A7J7LW06</accession>
<dbReference type="OrthoDB" id="419598at2759"/>
<protein>
    <recommendedName>
        <fullName evidence="3">NmrA-like domain-containing protein</fullName>
    </recommendedName>
</protein>
<organism evidence="4 5">
    <name type="scientific">Kingdonia uniflora</name>
    <dbReference type="NCBI Taxonomy" id="39325"/>
    <lineage>
        <taxon>Eukaryota</taxon>
        <taxon>Viridiplantae</taxon>
        <taxon>Streptophyta</taxon>
        <taxon>Embryophyta</taxon>
        <taxon>Tracheophyta</taxon>
        <taxon>Spermatophyta</taxon>
        <taxon>Magnoliopsida</taxon>
        <taxon>Ranunculales</taxon>
        <taxon>Circaeasteraceae</taxon>
        <taxon>Kingdonia</taxon>
    </lineage>
</organism>
<keyword evidence="5" id="KW-1185">Reference proteome</keyword>
<name>A0A7J7LW06_9MAGN</name>
<dbReference type="GO" id="GO:0016491">
    <property type="term" value="F:oxidoreductase activity"/>
    <property type="evidence" value="ECO:0007669"/>
    <property type="project" value="UniProtKB-KW"/>
</dbReference>
<dbReference type="Gene3D" id="3.40.50.720">
    <property type="entry name" value="NAD(P)-binding Rossmann-like Domain"/>
    <property type="match status" value="1"/>
</dbReference>
<gene>
    <name evidence="4" type="ORF">GIB67_007491</name>
</gene>
<sequence>MRFSSPITASSSSPTIKTTPSSFRSKTPKEVNVSVVGSTGYIGKFVVKELVSRGFNVIAVAREKREIRGKNKKTLEQLKGANNCNLIVRPTAFFKSLAGQVDLVKDDKPYVMFGDRKLCAFKPISEQDLTVFYESYAYDGERVNKNSFDHQCAPSRTLFSQAISLGSRIKEKRRYSKS</sequence>
<evidence type="ECO:0000256" key="2">
    <source>
        <dbReference type="SAM" id="MobiDB-lite"/>
    </source>
</evidence>
<reference evidence="4 5" key="1">
    <citation type="journal article" date="2020" name="IScience">
        <title>Genome Sequencing of the Endangered Kingdonia uniflora (Circaeasteraceae, Ranunculales) Reveals Potential Mechanisms of Evolutionary Specialization.</title>
        <authorList>
            <person name="Sun Y."/>
            <person name="Deng T."/>
            <person name="Zhang A."/>
            <person name="Moore M.J."/>
            <person name="Landis J.B."/>
            <person name="Lin N."/>
            <person name="Zhang H."/>
            <person name="Zhang X."/>
            <person name="Huang J."/>
            <person name="Zhang X."/>
            <person name="Sun H."/>
            <person name="Wang H."/>
        </authorList>
    </citation>
    <scope>NUCLEOTIDE SEQUENCE [LARGE SCALE GENOMIC DNA]</scope>
    <source>
        <strain evidence="4">TB1705</strain>
        <tissue evidence="4">Leaf</tissue>
    </source>
</reference>
<feature type="compositionally biased region" description="Low complexity" evidence="2">
    <location>
        <begin position="1"/>
        <end position="22"/>
    </location>
</feature>
<dbReference type="Proteomes" id="UP000541444">
    <property type="component" value="Unassembled WGS sequence"/>
</dbReference>
<dbReference type="InterPro" id="IPR008030">
    <property type="entry name" value="NmrA-like"/>
</dbReference>
<dbReference type="InterPro" id="IPR036291">
    <property type="entry name" value="NAD(P)-bd_dom_sf"/>
</dbReference>
<evidence type="ECO:0000256" key="1">
    <source>
        <dbReference type="ARBA" id="ARBA00023002"/>
    </source>
</evidence>
<dbReference type="EMBL" id="JACGCM010001956">
    <property type="protein sequence ID" value="KAF6146777.1"/>
    <property type="molecule type" value="Genomic_DNA"/>
</dbReference>
<dbReference type="Pfam" id="PF05368">
    <property type="entry name" value="NmrA"/>
    <property type="match status" value="1"/>
</dbReference>
<dbReference type="PANTHER" id="PTHR47378:SF1">
    <property type="entry name" value="DIVINYL CHLOROPHYLLIDE A 8-VINYL-REDUCTASE, CHLOROPLASTIC"/>
    <property type="match status" value="1"/>
</dbReference>
<feature type="region of interest" description="Disordered" evidence="2">
    <location>
        <begin position="1"/>
        <end position="24"/>
    </location>
</feature>
<dbReference type="PANTHER" id="PTHR47378">
    <property type="entry name" value="DIVINYL CHLOROPHYLLIDE A 8-VINYL-REDUCTASE, CHLOROPLASTIC"/>
    <property type="match status" value="1"/>
</dbReference>
<evidence type="ECO:0000259" key="3">
    <source>
        <dbReference type="Pfam" id="PF05368"/>
    </source>
</evidence>
<dbReference type="SUPFAM" id="SSF51735">
    <property type="entry name" value="NAD(P)-binding Rossmann-fold domains"/>
    <property type="match status" value="1"/>
</dbReference>
<evidence type="ECO:0000313" key="5">
    <source>
        <dbReference type="Proteomes" id="UP000541444"/>
    </source>
</evidence>
<keyword evidence="1" id="KW-0560">Oxidoreductase</keyword>